<dbReference type="InterPro" id="IPR001737">
    <property type="entry name" value="KsgA/Erm"/>
</dbReference>
<evidence type="ECO:0000256" key="3">
    <source>
        <dbReference type="ARBA" id="ARBA00022603"/>
    </source>
</evidence>
<feature type="binding site" evidence="8 9">
    <location>
        <position position="105"/>
    </location>
    <ligand>
        <name>S-adenosyl-L-methionine</name>
        <dbReference type="ChEBI" id="CHEBI:59789"/>
    </ligand>
</feature>
<dbReference type="PROSITE" id="PS51689">
    <property type="entry name" value="SAM_RNA_A_N6_MT"/>
    <property type="match status" value="1"/>
</dbReference>
<keyword evidence="3 8" id="KW-0489">Methyltransferase</keyword>
<dbReference type="OrthoDB" id="9814755at2"/>
<dbReference type="InterPro" id="IPR011530">
    <property type="entry name" value="rRNA_adenine_dimethylase"/>
</dbReference>
<dbReference type="Gene3D" id="3.40.50.150">
    <property type="entry name" value="Vaccinia Virus protein VP39"/>
    <property type="match status" value="1"/>
</dbReference>
<evidence type="ECO:0000256" key="2">
    <source>
        <dbReference type="ARBA" id="ARBA00022552"/>
    </source>
</evidence>
<dbReference type="PANTHER" id="PTHR11727">
    <property type="entry name" value="DIMETHYLADENOSINE TRANSFERASE"/>
    <property type="match status" value="1"/>
</dbReference>
<keyword evidence="1 8" id="KW-0963">Cytoplasm</keyword>
<dbReference type="PANTHER" id="PTHR11727:SF7">
    <property type="entry name" value="DIMETHYLADENOSINE TRANSFERASE-RELATED"/>
    <property type="match status" value="1"/>
</dbReference>
<keyword evidence="4 8" id="KW-0808">Transferase</keyword>
<feature type="binding site" evidence="8 9">
    <location>
        <position position="80"/>
    </location>
    <ligand>
        <name>S-adenosyl-L-methionine</name>
        <dbReference type="ChEBI" id="CHEBI:59789"/>
    </ligand>
</feature>
<evidence type="ECO:0000256" key="6">
    <source>
        <dbReference type="ARBA" id="ARBA00022884"/>
    </source>
</evidence>
<evidence type="ECO:0000313" key="12">
    <source>
        <dbReference type="Proteomes" id="UP000306420"/>
    </source>
</evidence>
<feature type="binding site" evidence="8 9">
    <location>
        <position position="130"/>
    </location>
    <ligand>
        <name>S-adenosyl-L-methionine</name>
        <dbReference type="ChEBI" id="CHEBI:59789"/>
    </ligand>
</feature>
<dbReference type="NCBIfam" id="TIGR00755">
    <property type="entry name" value="ksgA"/>
    <property type="match status" value="1"/>
</dbReference>
<dbReference type="InterPro" id="IPR029063">
    <property type="entry name" value="SAM-dependent_MTases_sf"/>
</dbReference>
<dbReference type="Gene3D" id="1.10.8.100">
    <property type="entry name" value="Ribosomal RNA adenine dimethylase-like, domain 2"/>
    <property type="match status" value="1"/>
</dbReference>
<name>A0A5R9DXL3_9LACT</name>
<dbReference type="SMART" id="SM00650">
    <property type="entry name" value="rADc"/>
    <property type="match status" value="1"/>
</dbReference>
<dbReference type="FunFam" id="3.40.50.150:FF:000023">
    <property type="entry name" value="Ribosomal RNA small subunit methyltransferase A"/>
    <property type="match status" value="1"/>
</dbReference>
<keyword evidence="6 8" id="KW-0694">RNA-binding</keyword>
<comment type="catalytic activity">
    <reaction evidence="8">
        <text>adenosine(1518)/adenosine(1519) in 16S rRNA + 4 S-adenosyl-L-methionine = N(6)-dimethyladenosine(1518)/N(6)-dimethyladenosine(1519) in 16S rRNA + 4 S-adenosyl-L-homocysteine + 4 H(+)</text>
        <dbReference type="Rhea" id="RHEA:19609"/>
        <dbReference type="Rhea" id="RHEA-COMP:10232"/>
        <dbReference type="Rhea" id="RHEA-COMP:10233"/>
        <dbReference type="ChEBI" id="CHEBI:15378"/>
        <dbReference type="ChEBI" id="CHEBI:57856"/>
        <dbReference type="ChEBI" id="CHEBI:59789"/>
        <dbReference type="ChEBI" id="CHEBI:74411"/>
        <dbReference type="ChEBI" id="CHEBI:74493"/>
        <dbReference type="EC" id="2.1.1.182"/>
    </reaction>
</comment>
<feature type="domain" description="Ribosomal RNA adenine methylase transferase N-terminal" evidence="10">
    <location>
        <begin position="39"/>
        <end position="215"/>
    </location>
</feature>
<comment type="catalytic activity">
    <reaction evidence="7">
        <text>adenosine(2085) in 23S rRNA + 2 S-adenosyl-L-methionine = N(6)-dimethyladenosine(2085) in 23S rRNA + 2 S-adenosyl-L-homocysteine + 2 H(+)</text>
        <dbReference type="Rhea" id="RHEA:42784"/>
        <dbReference type="Rhea" id="RHEA-COMP:10237"/>
        <dbReference type="Rhea" id="RHEA-COMP:10238"/>
        <dbReference type="ChEBI" id="CHEBI:15378"/>
        <dbReference type="ChEBI" id="CHEBI:57856"/>
        <dbReference type="ChEBI" id="CHEBI:59789"/>
        <dbReference type="ChEBI" id="CHEBI:74411"/>
        <dbReference type="ChEBI" id="CHEBI:74493"/>
        <dbReference type="EC" id="2.1.1.184"/>
    </reaction>
</comment>
<feature type="binding site" evidence="8 9">
    <location>
        <position position="32"/>
    </location>
    <ligand>
        <name>S-adenosyl-L-methionine</name>
        <dbReference type="ChEBI" id="CHEBI:59789"/>
    </ligand>
</feature>
<dbReference type="SUPFAM" id="SSF53335">
    <property type="entry name" value="S-adenosyl-L-methionine-dependent methyltransferases"/>
    <property type="match status" value="1"/>
</dbReference>
<evidence type="ECO:0000256" key="1">
    <source>
        <dbReference type="ARBA" id="ARBA00022490"/>
    </source>
</evidence>
<proteinExistence type="inferred from homology"/>
<dbReference type="HAMAP" id="MF_00607">
    <property type="entry name" value="16SrRNA_methyltr_A"/>
    <property type="match status" value="1"/>
</dbReference>
<dbReference type="GO" id="GO:0052910">
    <property type="term" value="F:23S rRNA (adenine(2085)-N(6))-dimethyltransferase activity"/>
    <property type="evidence" value="ECO:0007669"/>
    <property type="project" value="UniProtKB-EC"/>
</dbReference>
<reference evidence="11 12" key="1">
    <citation type="submission" date="2019-05" db="EMBL/GenBank/DDBJ databases">
        <title>The metagenome of a microbial culture collection derived from dairy environment covers the genomic content of the human microbiome.</title>
        <authorList>
            <person name="Roder T."/>
            <person name="Wuthrich D."/>
            <person name="Sattari Z."/>
            <person name="Von Ah U."/>
            <person name="Bar C."/>
            <person name="Ronchi F."/>
            <person name="Macpherson A.J."/>
            <person name="Ganal-Vonarburg S.C."/>
            <person name="Bruggmann R."/>
            <person name="Vergeres G."/>
        </authorList>
    </citation>
    <scope>NUCLEOTIDE SEQUENCE [LARGE SCALE GENOMIC DNA]</scope>
    <source>
        <strain evidence="11 12">FAM 24227</strain>
    </source>
</reference>
<evidence type="ECO:0000256" key="7">
    <source>
        <dbReference type="ARBA" id="ARBA00049167"/>
    </source>
</evidence>
<comment type="function">
    <text evidence="8">Specifically dimethylates two adjacent adenosines (A1518 and A1519) in the loop of a conserved hairpin near the 3'-end of 16S rRNA in the 30S particle. May play a critical role in biogenesis of 30S subunits.</text>
</comment>
<dbReference type="InterPro" id="IPR023165">
    <property type="entry name" value="rRNA_Ade_diMease-like_C"/>
</dbReference>
<dbReference type="RefSeq" id="WP_138404425.1">
    <property type="nucleotide sequence ID" value="NZ_VBSP01000015.1"/>
</dbReference>
<dbReference type="PROSITE" id="PS01131">
    <property type="entry name" value="RRNA_A_DIMETH"/>
    <property type="match status" value="1"/>
</dbReference>
<dbReference type="AlphaFoldDB" id="A0A5R9DXL3"/>
<dbReference type="GO" id="GO:0003723">
    <property type="term" value="F:RNA binding"/>
    <property type="evidence" value="ECO:0007669"/>
    <property type="project" value="UniProtKB-UniRule"/>
</dbReference>
<dbReference type="InterPro" id="IPR020598">
    <property type="entry name" value="rRNA_Ade_methylase_Trfase_N"/>
</dbReference>
<keyword evidence="2 8" id="KW-0698">rRNA processing</keyword>
<keyword evidence="5 8" id="KW-0949">S-adenosyl-L-methionine</keyword>
<dbReference type="GO" id="GO:0005829">
    <property type="term" value="C:cytosol"/>
    <property type="evidence" value="ECO:0007669"/>
    <property type="project" value="TreeGrafter"/>
</dbReference>
<dbReference type="EMBL" id="VBSP01000015">
    <property type="protein sequence ID" value="TLQ41524.1"/>
    <property type="molecule type" value="Genomic_DNA"/>
</dbReference>
<dbReference type="CDD" id="cd02440">
    <property type="entry name" value="AdoMet_MTases"/>
    <property type="match status" value="1"/>
</dbReference>
<accession>A0A5R9DXL3</accession>
<evidence type="ECO:0000256" key="8">
    <source>
        <dbReference type="HAMAP-Rule" id="MF_00607"/>
    </source>
</evidence>
<dbReference type="Proteomes" id="UP000306420">
    <property type="component" value="Unassembled WGS sequence"/>
</dbReference>
<sequence length="293" mass="33601">METSKRLIATPTRTAEIMNQYDIKMKKSLGQNFLVEPSILDKMIQTADITKNTTVIEIGPGIGALTEFLALSAKEVLAFEIDPRFVKVLANTLSEYDNVNVVHEDILKVNFNNPEFAHLKEAEDLVVVANLPYYITTPIIMHLLDTDLPFNRLAMMMQKEVAERMTAEVGTKAYNSLTIAIQNKMEASISFIVPKSVFIPKPNVDSAVLMLRRREKPLVEVDEPREFEKFIQMAFTQRRKTIWNNVRNYYQNGEADQTKLAEGFEQAEIDPKRRAETLTVYEFEELFNKLSEI</sequence>
<dbReference type="EC" id="2.1.1.182" evidence="8"/>
<comment type="caution">
    <text evidence="11">The sequence shown here is derived from an EMBL/GenBank/DDBJ whole genome shotgun (WGS) entry which is preliminary data.</text>
</comment>
<gene>
    <name evidence="8 11" type="primary">rsmA</name>
    <name evidence="8" type="synonym">ksgA</name>
    <name evidence="11" type="ORF">FEZ33_05600</name>
</gene>
<evidence type="ECO:0000259" key="10">
    <source>
        <dbReference type="SMART" id="SM00650"/>
    </source>
</evidence>
<feature type="binding site" evidence="8 9">
    <location>
        <position position="59"/>
    </location>
    <ligand>
        <name>S-adenosyl-L-methionine</name>
        <dbReference type="ChEBI" id="CHEBI:59789"/>
    </ligand>
</feature>
<evidence type="ECO:0000256" key="5">
    <source>
        <dbReference type="ARBA" id="ARBA00022691"/>
    </source>
</evidence>
<dbReference type="InterPro" id="IPR020596">
    <property type="entry name" value="rRNA_Ade_Mease_Trfase_CS"/>
</dbReference>
<organism evidence="11 12">
    <name type="scientific">Ruoffia tabacinasalis</name>
    <dbReference type="NCBI Taxonomy" id="87458"/>
    <lineage>
        <taxon>Bacteria</taxon>
        <taxon>Bacillati</taxon>
        <taxon>Bacillota</taxon>
        <taxon>Bacilli</taxon>
        <taxon>Lactobacillales</taxon>
        <taxon>Aerococcaceae</taxon>
        <taxon>Ruoffia</taxon>
    </lineage>
</organism>
<protein>
    <recommendedName>
        <fullName evidence="8">Ribosomal RNA small subunit methyltransferase A</fullName>
        <ecNumber evidence="8">2.1.1.182</ecNumber>
    </recommendedName>
    <alternativeName>
        <fullName evidence="8">16S rRNA (adenine(1518)-N(6)/adenine(1519)-N(6))-dimethyltransferase</fullName>
    </alternativeName>
    <alternativeName>
        <fullName evidence="8">16S rRNA dimethyladenosine transferase</fullName>
    </alternativeName>
    <alternativeName>
        <fullName evidence="8">16S rRNA dimethylase</fullName>
    </alternativeName>
    <alternativeName>
        <fullName evidence="8">S-adenosylmethionine-6-N', N'-adenosyl(rRNA) dimethyltransferase</fullName>
    </alternativeName>
</protein>
<evidence type="ECO:0000256" key="9">
    <source>
        <dbReference type="PROSITE-ProRule" id="PRU01026"/>
    </source>
</evidence>
<comment type="subcellular location">
    <subcellularLocation>
        <location evidence="8">Cytoplasm</location>
    </subcellularLocation>
</comment>
<dbReference type="Pfam" id="PF00398">
    <property type="entry name" value="RrnaAD"/>
    <property type="match status" value="1"/>
</dbReference>
<evidence type="ECO:0000256" key="4">
    <source>
        <dbReference type="ARBA" id="ARBA00022679"/>
    </source>
</evidence>
<evidence type="ECO:0000313" key="11">
    <source>
        <dbReference type="EMBL" id="TLQ41524.1"/>
    </source>
</evidence>
<comment type="similarity">
    <text evidence="8">Belongs to the class I-like SAM-binding methyltransferase superfamily. rRNA adenine N(6)-methyltransferase family. RsmA subfamily.</text>
</comment>
<feature type="binding site" evidence="8 9">
    <location>
        <position position="34"/>
    </location>
    <ligand>
        <name>S-adenosyl-L-methionine</name>
        <dbReference type="ChEBI" id="CHEBI:59789"/>
    </ligand>
</feature>
<dbReference type="GO" id="GO:0052908">
    <property type="term" value="F:16S rRNA (adenine(1518)-N(6)/adenine(1519)-N(6))-dimethyltransferase activity"/>
    <property type="evidence" value="ECO:0007669"/>
    <property type="project" value="UniProtKB-EC"/>
</dbReference>